<dbReference type="EMBL" id="KI687675">
    <property type="protein sequence ID" value="ETK80536.1"/>
    <property type="molecule type" value="Genomic_DNA"/>
</dbReference>
<proteinExistence type="predicted"/>
<dbReference type="Proteomes" id="UP000053236">
    <property type="component" value="Unassembled WGS sequence"/>
</dbReference>
<gene>
    <name evidence="2" type="ORF">L915_13810</name>
</gene>
<reference evidence="2" key="1">
    <citation type="submission" date="2013-11" db="EMBL/GenBank/DDBJ databases">
        <title>The Genome Sequence of Phytophthora parasitica CJ02B3.</title>
        <authorList>
            <consortium name="The Broad Institute Genomics Platform"/>
            <person name="Russ C."/>
            <person name="Tyler B."/>
            <person name="Panabieres F."/>
            <person name="Shan W."/>
            <person name="Tripathy S."/>
            <person name="Grunwald N."/>
            <person name="Machado M."/>
            <person name="Johnson C.S."/>
            <person name="Arredondo F."/>
            <person name="Hong C."/>
            <person name="Coffey M."/>
            <person name="Young S.K."/>
            <person name="Zeng Q."/>
            <person name="Gargeya S."/>
            <person name="Fitzgerald M."/>
            <person name="Abouelleil A."/>
            <person name="Alvarado L."/>
            <person name="Chapman S.B."/>
            <person name="Gainer-Dewar J."/>
            <person name="Goldberg J."/>
            <person name="Griggs A."/>
            <person name="Gujja S."/>
            <person name="Hansen M."/>
            <person name="Howarth C."/>
            <person name="Imamovic A."/>
            <person name="Ireland A."/>
            <person name="Larimer J."/>
            <person name="McCowan C."/>
            <person name="Murphy C."/>
            <person name="Pearson M."/>
            <person name="Poon T.W."/>
            <person name="Priest M."/>
            <person name="Roberts A."/>
            <person name="Saif S."/>
            <person name="Shea T."/>
            <person name="Sykes S."/>
            <person name="Wortman J."/>
            <person name="Nusbaum C."/>
            <person name="Birren B."/>
        </authorList>
    </citation>
    <scope>NUCLEOTIDE SEQUENCE [LARGE SCALE GENOMIC DNA]</scope>
    <source>
        <strain evidence="2">CJ02B3</strain>
    </source>
</reference>
<dbReference type="AlphaFoldDB" id="W2GE88"/>
<feature type="region of interest" description="Disordered" evidence="1">
    <location>
        <begin position="76"/>
        <end position="95"/>
    </location>
</feature>
<evidence type="ECO:0000313" key="2">
    <source>
        <dbReference type="EMBL" id="ETK80536.1"/>
    </source>
</evidence>
<organism evidence="2">
    <name type="scientific">Phytophthora nicotianae</name>
    <name type="common">Potato buckeye rot agent</name>
    <name type="synonym">Phytophthora parasitica</name>
    <dbReference type="NCBI Taxonomy" id="4792"/>
    <lineage>
        <taxon>Eukaryota</taxon>
        <taxon>Sar</taxon>
        <taxon>Stramenopiles</taxon>
        <taxon>Oomycota</taxon>
        <taxon>Peronosporomycetes</taxon>
        <taxon>Peronosporales</taxon>
        <taxon>Peronosporaceae</taxon>
        <taxon>Phytophthora</taxon>
    </lineage>
</organism>
<protein>
    <submittedName>
        <fullName evidence="2">Uncharacterized protein</fullName>
    </submittedName>
</protein>
<sequence length="95" mass="10925">MIKTNETEMWKYLEIILFNKLQTAKCKPEWDVRQHVNGMFLVKAQLAALNADVQEPIFTNMLMRSLPANARGAVLRSSSRSSATQSEHISRRWSC</sequence>
<evidence type="ECO:0000256" key="1">
    <source>
        <dbReference type="SAM" id="MobiDB-lite"/>
    </source>
</evidence>
<accession>W2GE88</accession>
<dbReference type="Pfam" id="PF14223">
    <property type="entry name" value="Retrotran_gag_2"/>
    <property type="match status" value="1"/>
</dbReference>
<name>W2GE88_PHYNI</name>